<dbReference type="EMBL" id="VNJK01000001">
    <property type="protein sequence ID" value="TVX94168.1"/>
    <property type="molecule type" value="Genomic_DNA"/>
</dbReference>
<dbReference type="InterPro" id="IPR004013">
    <property type="entry name" value="PHP_dom"/>
</dbReference>
<dbReference type="GO" id="GO:0004534">
    <property type="term" value="F:5'-3' RNA exonuclease activity"/>
    <property type="evidence" value="ECO:0007669"/>
    <property type="project" value="TreeGrafter"/>
</dbReference>
<reference evidence="2 3" key="1">
    <citation type="submission" date="2019-07" db="EMBL/GenBank/DDBJ databases">
        <authorList>
            <person name="Kim J."/>
        </authorList>
    </citation>
    <scope>NUCLEOTIDE SEQUENCE [LARGE SCALE GENOMIC DNA]</scope>
    <source>
        <strain evidence="2 3">N4</strain>
    </source>
</reference>
<dbReference type="PANTHER" id="PTHR42924:SF3">
    <property type="entry name" value="POLYMERASE_HISTIDINOL PHOSPHATASE N-TERMINAL DOMAIN-CONTAINING PROTEIN"/>
    <property type="match status" value="1"/>
</dbReference>
<protein>
    <submittedName>
        <fullName evidence="2">PHP domain-containing protein</fullName>
    </submittedName>
</protein>
<dbReference type="OrthoDB" id="9804333at2"/>
<dbReference type="Gene3D" id="3.20.20.140">
    <property type="entry name" value="Metal-dependent hydrolases"/>
    <property type="match status" value="1"/>
</dbReference>
<evidence type="ECO:0000259" key="1">
    <source>
        <dbReference type="SMART" id="SM00481"/>
    </source>
</evidence>
<dbReference type="GO" id="GO:0035312">
    <property type="term" value="F:5'-3' DNA exonuclease activity"/>
    <property type="evidence" value="ECO:0007669"/>
    <property type="project" value="TreeGrafter"/>
</dbReference>
<dbReference type="Pfam" id="PF02811">
    <property type="entry name" value="PHP"/>
    <property type="match status" value="1"/>
</dbReference>
<comment type="caution">
    <text evidence="2">The sequence shown here is derived from an EMBL/GenBank/DDBJ whole genome shotgun (WGS) entry which is preliminary data.</text>
</comment>
<dbReference type="CDD" id="cd07438">
    <property type="entry name" value="PHP_HisPPase_AMP"/>
    <property type="match status" value="1"/>
</dbReference>
<proteinExistence type="predicted"/>
<dbReference type="PANTHER" id="PTHR42924">
    <property type="entry name" value="EXONUCLEASE"/>
    <property type="match status" value="1"/>
</dbReference>
<evidence type="ECO:0000313" key="2">
    <source>
        <dbReference type="EMBL" id="TVX94168.1"/>
    </source>
</evidence>
<name>A0A559J2Q0_9BACL</name>
<dbReference type="InterPro" id="IPR016195">
    <property type="entry name" value="Pol/histidinol_Pase-like"/>
</dbReference>
<feature type="domain" description="Polymerase/histidinol phosphatase N-terminal" evidence="1">
    <location>
        <begin position="25"/>
        <end position="90"/>
    </location>
</feature>
<keyword evidence="3" id="KW-1185">Reference proteome</keyword>
<dbReference type="SUPFAM" id="SSF89550">
    <property type="entry name" value="PHP domain-like"/>
    <property type="match status" value="1"/>
</dbReference>
<gene>
    <name evidence="2" type="ORF">FPZ44_14575</name>
</gene>
<evidence type="ECO:0000313" key="3">
    <source>
        <dbReference type="Proteomes" id="UP000318102"/>
    </source>
</evidence>
<dbReference type="Gene3D" id="1.10.150.650">
    <property type="match status" value="1"/>
</dbReference>
<sequence>MEVIEMVELEQQFERIGVPQRNGGADLHTHTTASDGVCIPLENIRLAKEAGLDAIAITDHDTTAGLAEASLEAKRIGIHLIPGVEISTVEQGIDIHVLGYYVNPEDKSFVDHLLELRKTRDVRNEMMVARLTELGIPLTMEEVIAELPNPLQEGETVGRPHMADALVRRGVVANMKEAFDRYLGKEGLAYVNPPRITPLTAANWIREAGGAVVLAHPGLYGDDVLVERIVREIQPDGIEVWHSDHTDADVNRYIEMADAYGLLKTAGSDFHGARQGKVFHGALGSRRIGMGIVESLRVIADSRK</sequence>
<accession>A0A559J2Q0</accession>
<dbReference type="AlphaFoldDB" id="A0A559J2Q0"/>
<dbReference type="InterPro" id="IPR052018">
    <property type="entry name" value="PHP_domain"/>
</dbReference>
<dbReference type="SMART" id="SM00481">
    <property type="entry name" value="POLIIIAc"/>
    <property type="match status" value="1"/>
</dbReference>
<dbReference type="Proteomes" id="UP000318102">
    <property type="component" value="Unassembled WGS sequence"/>
</dbReference>
<organism evidence="2 3">
    <name type="scientific">Paenibacillus agilis</name>
    <dbReference type="NCBI Taxonomy" id="3020863"/>
    <lineage>
        <taxon>Bacteria</taxon>
        <taxon>Bacillati</taxon>
        <taxon>Bacillota</taxon>
        <taxon>Bacilli</taxon>
        <taxon>Bacillales</taxon>
        <taxon>Paenibacillaceae</taxon>
        <taxon>Paenibacillus</taxon>
    </lineage>
</organism>
<dbReference type="InterPro" id="IPR003141">
    <property type="entry name" value="Pol/His_phosphatase_N"/>
</dbReference>